<dbReference type="SUPFAM" id="SSF57938">
    <property type="entry name" value="DnaJ/Hsp40 cysteine-rich domain"/>
    <property type="match status" value="1"/>
</dbReference>
<dbReference type="OrthoDB" id="535916at2759"/>
<name>A0A7J7ILB1_9RHOD</name>
<dbReference type="Pfam" id="PF25436">
    <property type="entry name" value="BSD2_CRD"/>
    <property type="match status" value="1"/>
</dbReference>
<keyword evidence="3" id="KW-1185">Reference proteome</keyword>
<reference evidence="2 3" key="1">
    <citation type="journal article" date="2020" name="J. Phycol.">
        <title>Comparative genome analysis reveals Cyanidiococcus gen. nov., a new extremophilic red algal genus sister to Cyanidioschyzon (Cyanidioschyzonaceae, Rhodophyta).</title>
        <authorList>
            <person name="Liu S.-L."/>
            <person name="Chiang Y.-R."/>
            <person name="Yoon H.S."/>
            <person name="Fu H.-Y."/>
        </authorList>
    </citation>
    <scope>NUCLEOTIDE SEQUENCE [LARGE SCALE GENOMIC DNA]</scope>
    <source>
        <strain evidence="2 3">THAL066</strain>
    </source>
</reference>
<dbReference type="EMBL" id="VWRR01000006">
    <property type="protein sequence ID" value="KAF6003479.1"/>
    <property type="molecule type" value="Genomic_DNA"/>
</dbReference>
<feature type="domain" description="BSD2 cysteine rich" evidence="1">
    <location>
        <begin position="24"/>
        <end position="78"/>
    </location>
</feature>
<evidence type="ECO:0000313" key="3">
    <source>
        <dbReference type="Proteomes" id="UP000530660"/>
    </source>
</evidence>
<sequence length="164" mass="18387">MSFRDALQYAKRWGNSHGESWRMVECPFCHGTGEIECPNCDGQGRRLSLLVFLNVTTPCLLCLGKPTVVCGNCEGIGRFLMTEDGRRLRQPPKYRSDIPPGVAKWNVFANTRIPTANVPPEIAAVTIGVKYDVFGQEIPQTPEERLLEWKRAGKLDKPVRLPGF</sequence>
<dbReference type="InterPro" id="IPR057453">
    <property type="entry name" value="BSD2_CRD"/>
</dbReference>
<accession>A0A7J7ILB1</accession>
<dbReference type="Gene3D" id="2.10.230.10">
    <property type="entry name" value="Heat shock protein DnaJ, cysteine-rich domain"/>
    <property type="match status" value="1"/>
</dbReference>
<gene>
    <name evidence="2" type="ORF">F1559_000919</name>
</gene>
<organism evidence="2 3">
    <name type="scientific">Cyanidiococcus yangmingshanensis</name>
    <dbReference type="NCBI Taxonomy" id="2690220"/>
    <lineage>
        <taxon>Eukaryota</taxon>
        <taxon>Rhodophyta</taxon>
        <taxon>Bangiophyceae</taxon>
        <taxon>Cyanidiales</taxon>
        <taxon>Cyanidiaceae</taxon>
        <taxon>Cyanidiococcus</taxon>
    </lineage>
</organism>
<proteinExistence type="predicted"/>
<dbReference type="AlphaFoldDB" id="A0A7J7ILB1"/>
<dbReference type="InterPro" id="IPR036410">
    <property type="entry name" value="HSP_DnaJ_Cys-rich_dom_sf"/>
</dbReference>
<comment type="caution">
    <text evidence="2">The sequence shown here is derived from an EMBL/GenBank/DDBJ whole genome shotgun (WGS) entry which is preliminary data.</text>
</comment>
<dbReference type="Proteomes" id="UP000530660">
    <property type="component" value="Unassembled WGS sequence"/>
</dbReference>
<evidence type="ECO:0000259" key="1">
    <source>
        <dbReference type="Pfam" id="PF25436"/>
    </source>
</evidence>
<protein>
    <recommendedName>
        <fullName evidence="1">BSD2 cysteine rich domain-containing protein</fullName>
    </recommendedName>
</protein>
<evidence type="ECO:0000313" key="2">
    <source>
        <dbReference type="EMBL" id="KAF6003479.1"/>
    </source>
</evidence>